<protein>
    <submittedName>
        <fullName evidence="2">Uncharacterized protein</fullName>
    </submittedName>
</protein>
<comment type="caution">
    <text evidence="2">The sequence shown here is derived from an EMBL/GenBank/DDBJ whole genome shotgun (WGS) entry which is preliminary data.</text>
</comment>
<sequence>MDDGFDRRLDEALSAPVRSAPEGFADRVMARVAVTPQRRAPVVTLGGFPLAPALPWWVRAAFEPACVLATVVAAALLWRGATLASLATAGAAQLVAWITRVPAVPSAAWWPPVVMMGAALAAAPLVFMLSQLLYRWSAGLVGPRRIALRAR</sequence>
<proteinExistence type="predicted"/>
<evidence type="ECO:0000313" key="2">
    <source>
        <dbReference type="EMBL" id="MBI3539857.1"/>
    </source>
</evidence>
<gene>
    <name evidence="2" type="ORF">HY076_06255</name>
</gene>
<organism evidence="2 3">
    <name type="scientific">Eiseniibacteriota bacterium</name>
    <dbReference type="NCBI Taxonomy" id="2212470"/>
    <lineage>
        <taxon>Bacteria</taxon>
        <taxon>Candidatus Eiseniibacteriota</taxon>
    </lineage>
</organism>
<evidence type="ECO:0000256" key="1">
    <source>
        <dbReference type="SAM" id="Phobius"/>
    </source>
</evidence>
<reference evidence="2" key="1">
    <citation type="submission" date="2020-07" db="EMBL/GenBank/DDBJ databases">
        <title>Huge and variable diversity of episymbiotic CPR bacteria and DPANN archaea in groundwater ecosystems.</title>
        <authorList>
            <person name="He C.Y."/>
            <person name="Keren R."/>
            <person name="Whittaker M."/>
            <person name="Farag I.F."/>
            <person name="Doudna J."/>
            <person name="Cate J.H.D."/>
            <person name="Banfield J.F."/>
        </authorList>
    </citation>
    <scope>NUCLEOTIDE SEQUENCE</scope>
    <source>
        <strain evidence="2">NC_groundwater_928_Pr1_S-0.2um_72_17</strain>
    </source>
</reference>
<keyword evidence="1" id="KW-0472">Membrane</keyword>
<dbReference type="EMBL" id="JACQAY010000200">
    <property type="protein sequence ID" value="MBI3539857.1"/>
    <property type="molecule type" value="Genomic_DNA"/>
</dbReference>
<keyword evidence="1" id="KW-1133">Transmembrane helix</keyword>
<feature type="transmembrane region" description="Helical" evidence="1">
    <location>
        <begin position="83"/>
        <end position="103"/>
    </location>
</feature>
<dbReference type="Proteomes" id="UP000807850">
    <property type="component" value="Unassembled WGS sequence"/>
</dbReference>
<name>A0A9D6QIV7_UNCEI</name>
<dbReference type="AlphaFoldDB" id="A0A9D6QIV7"/>
<evidence type="ECO:0000313" key="3">
    <source>
        <dbReference type="Proteomes" id="UP000807850"/>
    </source>
</evidence>
<feature type="transmembrane region" description="Helical" evidence="1">
    <location>
        <begin position="109"/>
        <end position="134"/>
    </location>
</feature>
<keyword evidence="1" id="KW-0812">Transmembrane</keyword>
<accession>A0A9D6QIV7</accession>